<reference evidence="1 2" key="1">
    <citation type="journal article" date="2007" name="Science">
        <title>Sea anemone genome reveals ancestral eumetazoan gene repertoire and genomic organization.</title>
        <authorList>
            <person name="Putnam N.H."/>
            <person name="Srivastava M."/>
            <person name="Hellsten U."/>
            <person name="Dirks B."/>
            <person name="Chapman J."/>
            <person name="Salamov A."/>
            <person name="Terry A."/>
            <person name="Shapiro H."/>
            <person name="Lindquist E."/>
            <person name="Kapitonov V.V."/>
            <person name="Jurka J."/>
            <person name="Genikhovich G."/>
            <person name="Grigoriev I.V."/>
            <person name="Lucas S.M."/>
            <person name="Steele R.E."/>
            <person name="Finnerty J.R."/>
            <person name="Technau U."/>
            <person name="Martindale M.Q."/>
            <person name="Rokhsar D.S."/>
        </authorList>
    </citation>
    <scope>NUCLEOTIDE SEQUENCE [LARGE SCALE GENOMIC DNA]</scope>
    <source>
        <strain evidence="2">CH2 X CH6</strain>
    </source>
</reference>
<dbReference type="GO" id="GO:0003924">
    <property type="term" value="F:GTPase activity"/>
    <property type="evidence" value="ECO:0000318"/>
    <property type="project" value="GO_Central"/>
</dbReference>
<dbReference type="SUPFAM" id="SSF52540">
    <property type="entry name" value="P-loop containing nucleoside triphosphate hydrolases"/>
    <property type="match status" value="1"/>
</dbReference>
<name>A7RTA3_NEMVE</name>
<dbReference type="GO" id="GO:0006891">
    <property type="term" value="P:intra-Golgi vesicle-mediated transport"/>
    <property type="evidence" value="ECO:0000318"/>
    <property type="project" value="GO_Central"/>
</dbReference>
<dbReference type="KEGG" id="nve:5517476"/>
<dbReference type="STRING" id="45351.A7RTA3"/>
<organism evidence="1 2">
    <name type="scientific">Nematostella vectensis</name>
    <name type="common">Starlet sea anemone</name>
    <dbReference type="NCBI Taxonomy" id="45351"/>
    <lineage>
        <taxon>Eukaryota</taxon>
        <taxon>Metazoa</taxon>
        <taxon>Cnidaria</taxon>
        <taxon>Anthozoa</taxon>
        <taxon>Hexacorallia</taxon>
        <taxon>Actiniaria</taxon>
        <taxon>Edwardsiidae</taxon>
        <taxon>Nematostella</taxon>
    </lineage>
</organism>
<dbReference type="OMA" id="HFEITAR"/>
<keyword evidence="2" id="KW-1185">Reference proteome</keyword>
<dbReference type="InParanoid" id="A7RTA3"/>
<gene>
    <name evidence="1" type="ORF">NEMVEDRAFT_v1g201821</name>
</gene>
<sequence length="234" mass="26873">MGQPNTTETRIYSDNKFIHNRKRRWWLFERRFKSQYELNIICVGDFTYSPCTRSDILQDYINHRALEDSTTSWPTVRVRLHISKVSWSTKKPKSRRDITVNILDISQPEIDSSVTRIDCFREAVAALVFCGPHNPNSLSGSLRWRNDVIRAKGTAIPMVLVVDNLPSNPGKGSKEWIGPGLLFGNREEVDQFCSENGFFSWHELSSGDGYSEAMERAINCLIEKVQEDSDLLKN</sequence>
<evidence type="ECO:0000313" key="1">
    <source>
        <dbReference type="EMBL" id="EDO45345.1"/>
    </source>
</evidence>
<dbReference type="FunFam" id="3.40.50.300:FF:005031">
    <property type="entry name" value="Predicted protein"/>
    <property type="match status" value="1"/>
</dbReference>
<dbReference type="HOGENOM" id="CLU_1186248_0_0_1"/>
<dbReference type="PhylomeDB" id="A7RTA3"/>
<dbReference type="Gene3D" id="3.40.50.300">
    <property type="entry name" value="P-loop containing nucleotide triphosphate hydrolases"/>
    <property type="match status" value="1"/>
</dbReference>
<dbReference type="GO" id="GO:0012505">
    <property type="term" value="C:endomembrane system"/>
    <property type="evidence" value="ECO:0000318"/>
    <property type="project" value="GO_Central"/>
</dbReference>
<dbReference type="EMBL" id="DS469536">
    <property type="protein sequence ID" value="EDO45345.1"/>
    <property type="molecule type" value="Genomic_DNA"/>
</dbReference>
<dbReference type="OrthoDB" id="5978033at2759"/>
<protein>
    <submittedName>
        <fullName evidence="1">Uncharacterized protein</fullName>
    </submittedName>
</protein>
<dbReference type="GO" id="GO:0005829">
    <property type="term" value="C:cytosol"/>
    <property type="evidence" value="ECO:0007669"/>
    <property type="project" value="GOC"/>
</dbReference>
<dbReference type="GO" id="GO:0006886">
    <property type="term" value="P:intracellular protein transport"/>
    <property type="evidence" value="ECO:0000318"/>
    <property type="project" value="GO_Central"/>
</dbReference>
<dbReference type="GO" id="GO:0006890">
    <property type="term" value="P:retrograde vesicle-mediated transport, Golgi to endoplasmic reticulum"/>
    <property type="evidence" value="ECO:0000318"/>
    <property type="project" value="GO_Central"/>
</dbReference>
<dbReference type="InterPro" id="IPR027417">
    <property type="entry name" value="P-loop_NTPase"/>
</dbReference>
<dbReference type="Proteomes" id="UP000001593">
    <property type="component" value="Unassembled WGS sequence"/>
</dbReference>
<dbReference type="GO" id="GO:0005794">
    <property type="term" value="C:Golgi apparatus"/>
    <property type="evidence" value="ECO:0000318"/>
    <property type="project" value="GO_Central"/>
</dbReference>
<accession>A7RTA3</accession>
<dbReference type="GO" id="GO:0042147">
    <property type="term" value="P:retrograde transport, endosome to Golgi"/>
    <property type="evidence" value="ECO:0000318"/>
    <property type="project" value="GO_Central"/>
</dbReference>
<proteinExistence type="predicted"/>
<evidence type="ECO:0000313" key="2">
    <source>
        <dbReference type="Proteomes" id="UP000001593"/>
    </source>
</evidence>
<dbReference type="AlphaFoldDB" id="A7RTA3"/>